<organism evidence="2 3">
    <name type="scientific">Caldimonas caldifontis</name>
    <dbReference type="NCBI Taxonomy" id="1452508"/>
    <lineage>
        <taxon>Bacteria</taxon>
        <taxon>Pseudomonadati</taxon>
        <taxon>Pseudomonadota</taxon>
        <taxon>Betaproteobacteria</taxon>
        <taxon>Burkholderiales</taxon>
        <taxon>Sphaerotilaceae</taxon>
        <taxon>Caldimonas</taxon>
    </lineage>
</organism>
<comment type="caution">
    <text evidence="2">The sequence shown here is derived from an EMBL/GenBank/DDBJ whole genome shotgun (WGS) entry which is preliminary data.</text>
</comment>
<evidence type="ECO:0000313" key="2">
    <source>
        <dbReference type="EMBL" id="PPE65620.1"/>
    </source>
</evidence>
<sequence>MLMEAGHRARRDARSKTMSKLKLKSFRMGRGLPLGVAAGVLMAGTAAIAAMPEGGQGRHEGMRMHHAAMHGGGVHGGMGMGMRLGGDPAQVDRMVERMLRGLNATEAQTAQIQQIARAATQDLQGLREAQRSLREQSRQVWSQPNVDANAVESLRQQQIAQMDQRSKRMSQAMLDISRVLTPEQRAQLAERMQQRQRHMQERAGQSPRMQRGAPLAQ</sequence>
<feature type="region of interest" description="Disordered" evidence="1">
    <location>
        <begin position="183"/>
        <end position="217"/>
    </location>
</feature>
<evidence type="ECO:0000256" key="1">
    <source>
        <dbReference type="SAM" id="MobiDB-lite"/>
    </source>
</evidence>
<dbReference type="Gene3D" id="1.20.120.1490">
    <property type="match status" value="1"/>
</dbReference>
<dbReference type="CDD" id="cd09916">
    <property type="entry name" value="CpxP_like"/>
    <property type="match status" value="1"/>
</dbReference>
<accession>A0A2S5SSA3</accession>
<dbReference type="OrthoDB" id="8589301at2"/>
<evidence type="ECO:0000313" key="3">
    <source>
        <dbReference type="Proteomes" id="UP000238605"/>
    </source>
</evidence>
<dbReference type="Pfam" id="PF07813">
    <property type="entry name" value="LTXXQ"/>
    <property type="match status" value="1"/>
</dbReference>
<evidence type="ECO:0008006" key="4">
    <source>
        <dbReference type="Google" id="ProtNLM"/>
    </source>
</evidence>
<dbReference type="EMBL" id="PSNX01000012">
    <property type="protein sequence ID" value="PPE65620.1"/>
    <property type="molecule type" value="Genomic_DNA"/>
</dbReference>
<proteinExistence type="predicted"/>
<protein>
    <recommendedName>
        <fullName evidence="4">Periplasmic heavy metal sensor</fullName>
    </recommendedName>
</protein>
<gene>
    <name evidence="2" type="ORF">C1704_13385</name>
</gene>
<dbReference type="AlphaFoldDB" id="A0A2S5SSA3"/>
<keyword evidence="3" id="KW-1185">Reference proteome</keyword>
<dbReference type="GO" id="GO:0042597">
    <property type="term" value="C:periplasmic space"/>
    <property type="evidence" value="ECO:0007669"/>
    <property type="project" value="InterPro"/>
</dbReference>
<name>A0A2S5SSA3_9BURK</name>
<dbReference type="InterPro" id="IPR012899">
    <property type="entry name" value="LTXXQ"/>
</dbReference>
<reference evidence="2 3" key="1">
    <citation type="submission" date="2018-02" db="EMBL/GenBank/DDBJ databases">
        <title>Reclassifiation of [Polyangium] brachysporum DSM 7029 as Guopingzhaonella breviflexa gen. nov., sp. nov., a member of the family Comamonadaceae.</title>
        <authorList>
            <person name="Tang B."/>
        </authorList>
    </citation>
    <scope>NUCLEOTIDE SEQUENCE [LARGE SCALE GENOMIC DNA]</scope>
    <source>
        <strain evidence="2 3">BCRC 80649</strain>
    </source>
</reference>
<dbReference type="Proteomes" id="UP000238605">
    <property type="component" value="Unassembled WGS sequence"/>
</dbReference>